<gene>
    <name evidence="2" type="ORF">FTUN_2555</name>
</gene>
<protein>
    <submittedName>
        <fullName evidence="2">Uncharacterized protein</fullName>
    </submittedName>
</protein>
<dbReference type="KEGG" id="ftj:FTUN_2555"/>
<dbReference type="EMBL" id="CP053452">
    <property type="protein sequence ID" value="QJW95029.1"/>
    <property type="molecule type" value="Genomic_DNA"/>
</dbReference>
<keyword evidence="1" id="KW-1133">Transmembrane helix</keyword>
<dbReference type="AlphaFoldDB" id="A0A6M5YLQ7"/>
<feature type="transmembrane region" description="Helical" evidence="1">
    <location>
        <begin position="77"/>
        <end position="108"/>
    </location>
</feature>
<proteinExistence type="predicted"/>
<keyword evidence="1" id="KW-0812">Transmembrane</keyword>
<sequence>MSGLMAPQPGGATRAARSSAREWRWGWAAVLLMNLPVALLFGFFVTSRSGAFGMLAGVFVVWLAGHFAVARFARVRGALIVGGICVAVLQVIPLLQIGAGLSAVALLADRAMEISAAAAFAVTLMTGGQLIVAALVAGYLIRSTRPVG</sequence>
<name>A0A6M5YLQ7_9BACT</name>
<feature type="transmembrane region" description="Helical" evidence="1">
    <location>
        <begin position="114"/>
        <end position="141"/>
    </location>
</feature>
<reference evidence="3" key="1">
    <citation type="submission" date="2020-05" db="EMBL/GenBank/DDBJ databases">
        <title>Frigoriglobus tundricola gen. nov., sp. nov., a psychrotolerant cellulolytic planctomycete of the family Gemmataceae with two divergent copies of 16S rRNA gene.</title>
        <authorList>
            <person name="Kulichevskaya I.S."/>
            <person name="Ivanova A.A."/>
            <person name="Naumoff D.G."/>
            <person name="Beletsky A.V."/>
            <person name="Rijpstra W.I.C."/>
            <person name="Sinninghe Damste J.S."/>
            <person name="Mardanov A.V."/>
            <person name="Ravin N.V."/>
            <person name="Dedysh S.N."/>
        </authorList>
    </citation>
    <scope>NUCLEOTIDE SEQUENCE [LARGE SCALE GENOMIC DNA]</scope>
    <source>
        <strain evidence="3">PL17</strain>
    </source>
</reference>
<keyword evidence="1" id="KW-0472">Membrane</keyword>
<keyword evidence="3" id="KW-1185">Reference proteome</keyword>
<evidence type="ECO:0000313" key="2">
    <source>
        <dbReference type="EMBL" id="QJW95029.1"/>
    </source>
</evidence>
<evidence type="ECO:0000256" key="1">
    <source>
        <dbReference type="SAM" id="Phobius"/>
    </source>
</evidence>
<feature type="transmembrane region" description="Helical" evidence="1">
    <location>
        <begin position="25"/>
        <end position="45"/>
    </location>
</feature>
<evidence type="ECO:0000313" key="3">
    <source>
        <dbReference type="Proteomes" id="UP000503447"/>
    </source>
</evidence>
<accession>A0A6M5YLQ7</accession>
<feature type="transmembrane region" description="Helical" evidence="1">
    <location>
        <begin position="51"/>
        <end position="70"/>
    </location>
</feature>
<dbReference type="Proteomes" id="UP000503447">
    <property type="component" value="Chromosome"/>
</dbReference>
<organism evidence="2 3">
    <name type="scientific">Frigoriglobus tundricola</name>
    <dbReference type="NCBI Taxonomy" id="2774151"/>
    <lineage>
        <taxon>Bacteria</taxon>
        <taxon>Pseudomonadati</taxon>
        <taxon>Planctomycetota</taxon>
        <taxon>Planctomycetia</taxon>
        <taxon>Gemmatales</taxon>
        <taxon>Gemmataceae</taxon>
        <taxon>Frigoriglobus</taxon>
    </lineage>
</organism>